<organism evidence="7 8">
    <name type="scientific">Pelolinea submarina</name>
    <dbReference type="NCBI Taxonomy" id="913107"/>
    <lineage>
        <taxon>Bacteria</taxon>
        <taxon>Bacillati</taxon>
        <taxon>Chloroflexota</taxon>
        <taxon>Anaerolineae</taxon>
        <taxon>Anaerolineales</taxon>
        <taxon>Anaerolineaceae</taxon>
        <taxon>Pelolinea</taxon>
    </lineage>
</organism>
<dbReference type="PANTHER" id="PTHR43133">
    <property type="entry name" value="RNA POLYMERASE ECF-TYPE SIGMA FACTO"/>
    <property type="match status" value="1"/>
</dbReference>
<dbReference type="SUPFAM" id="SSF88946">
    <property type="entry name" value="Sigma2 domain of RNA polymerase sigma factors"/>
    <property type="match status" value="1"/>
</dbReference>
<dbReference type="Proteomes" id="UP000256388">
    <property type="component" value="Unassembled WGS sequence"/>
</dbReference>
<dbReference type="InterPro" id="IPR007627">
    <property type="entry name" value="RNA_pol_sigma70_r2"/>
</dbReference>
<dbReference type="NCBIfam" id="TIGR02937">
    <property type="entry name" value="sigma70-ECF"/>
    <property type="match status" value="1"/>
</dbReference>
<reference evidence="7 8" key="1">
    <citation type="submission" date="2018-08" db="EMBL/GenBank/DDBJ databases">
        <title>Genomic Encyclopedia of Type Strains, Phase IV (KMG-IV): sequencing the most valuable type-strain genomes for metagenomic binning, comparative biology and taxonomic classification.</title>
        <authorList>
            <person name="Goeker M."/>
        </authorList>
    </citation>
    <scope>NUCLEOTIDE SEQUENCE [LARGE SCALE GENOMIC DNA]</scope>
    <source>
        <strain evidence="7 8">DSM 23923</strain>
    </source>
</reference>
<gene>
    <name evidence="7" type="ORF">DFR64_1711</name>
</gene>
<dbReference type="InterPro" id="IPR036388">
    <property type="entry name" value="WH-like_DNA-bd_sf"/>
</dbReference>
<dbReference type="AlphaFoldDB" id="A0A3E0AJJ9"/>
<evidence type="ECO:0000313" key="8">
    <source>
        <dbReference type="Proteomes" id="UP000256388"/>
    </source>
</evidence>
<dbReference type="InterPro" id="IPR013325">
    <property type="entry name" value="RNA_pol_sigma_r2"/>
</dbReference>
<accession>A0A3E0AJJ9</accession>
<evidence type="ECO:0000256" key="1">
    <source>
        <dbReference type="ARBA" id="ARBA00010641"/>
    </source>
</evidence>
<keyword evidence="2" id="KW-0805">Transcription regulation</keyword>
<evidence type="ECO:0000259" key="6">
    <source>
        <dbReference type="Pfam" id="PF08281"/>
    </source>
</evidence>
<name>A0A3E0AJJ9_9CHLR</name>
<evidence type="ECO:0000313" key="7">
    <source>
        <dbReference type="EMBL" id="REG11818.1"/>
    </source>
</evidence>
<comment type="similarity">
    <text evidence="1">Belongs to the sigma-70 factor family. ECF subfamily.</text>
</comment>
<dbReference type="InterPro" id="IPR013324">
    <property type="entry name" value="RNA_pol_sigma_r3/r4-like"/>
</dbReference>
<dbReference type="Gene3D" id="1.10.1740.10">
    <property type="match status" value="1"/>
</dbReference>
<evidence type="ECO:0000256" key="2">
    <source>
        <dbReference type="ARBA" id="ARBA00023015"/>
    </source>
</evidence>
<dbReference type="RefSeq" id="WP_116224933.1">
    <property type="nucleotide sequence ID" value="NZ_AP018437.1"/>
</dbReference>
<evidence type="ECO:0000256" key="3">
    <source>
        <dbReference type="ARBA" id="ARBA00023082"/>
    </source>
</evidence>
<comment type="caution">
    <text evidence="7">The sequence shown here is derived from an EMBL/GenBank/DDBJ whole genome shotgun (WGS) entry which is preliminary data.</text>
</comment>
<keyword evidence="8" id="KW-1185">Reference proteome</keyword>
<keyword evidence="4" id="KW-0804">Transcription</keyword>
<dbReference type="OrthoDB" id="9782108at2"/>
<dbReference type="Gene3D" id="1.10.10.10">
    <property type="entry name" value="Winged helix-like DNA-binding domain superfamily/Winged helix DNA-binding domain"/>
    <property type="match status" value="1"/>
</dbReference>
<dbReference type="InterPro" id="IPR013249">
    <property type="entry name" value="RNA_pol_sigma70_r4_t2"/>
</dbReference>
<dbReference type="PANTHER" id="PTHR43133:SF32">
    <property type="entry name" value="BLR3042 PROTEIN"/>
    <property type="match status" value="1"/>
</dbReference>
<dbReference type="EMBL" id="QUMS01000001">
    <property type="protein sequence ID" value="REG11818.1"/>
    <property type="molecule type" value="Genomic_DNA"/>
</dbReference>
<dbReference type="GO" id="GO:0003677">
    <property type="term" value="F:DNA binding"/>
    <property type="evidence" value="ECO:0007669"/>
    <property type="project" value="InterPro"/>
</dbReference>
<dbReference type="GO" id="GO:0016987">
    <property type="term" value="F:sigma factor activity"/>
    <property type="evidence" value="ECO:0007669"/>
    <property type="project" value="UniProtKB-KW"/>
</dbReference>
<dbReference type="GO" id="GO:0006352">
    <property type="term" value="P:DNA-templated transcription initiation"/>
    <property type="evidence" value="ECO:0007669"/>
    <property type="project" value="InterPro"/>
</dbReference>
<feature type="domain" description="RNA polymerase sigma-70 region 2" evidence="5">
    <location>
        <begin position="56"/>
        <end position="120"/>
    </location>
</feature>
<dbReference type="CDD" id="cd06171">
    <property type="entry name" value="Sigma70_r4"/>
    <property type="match status" value="1"/>
</dbReference>
<dbReference type="InterPro" id="IPR014284">
    <property type="entry name" value="RNA_pol_sigma-70_dom"/>
</dbReference>
<dbReference type="Pfam" id="PF08281">
    <property type="entry name" value="Sigma70_r4_2"/>
    <property type="match status" value="1"/>
</dbReference>
<proteinExistence type="inferred from homology"/>
<dbReference type="Pfam" id="PF04542">
    <property type="entry name" value="Sigma70_r2"/>
    <property type="match status" value="1"/>
</dbReference>
<evidence type="ECO:0000259" key="5">
    <source>
        <dbReference type="Pfam" id="PF04542"/>
    </source>
</evidence>
<feature type="domain" description="RNA polymerase sigma factor 70 region 4 type 2" evidence="6">
    <location>
        <begin position="152"/>
        <end position="204"/>
    </location>
</feature>
<dbReference type="InterPro" id="IPR039425">
    <property type="entry name" value="RNA_pol_sigma-70-like"/>
</dbReference>
<dbReference type="SUPFAM" id="SSF88659">
    <property type="entry name" value="Sigma3 and sigma4 domains of RNA polymerase sigma factors"/>
    <property type="match status" value="1"/>
</dbReference>
<keyword evidence="3" id="KW-0731">Sigma factor</keyword>
<sequence>MQNPIIAMNGITQEKLRFMYMKTDGHTHQSAASKIEPDALLLEQIAGGDEGALEALFERCGDRLYAYILGMLHDESTAQDVLQETLIAIWKQAGSYRGEGRVVAWAYGIARNKTLHAYRVRENLPLDEQAENTAQTNDGDPERQAQLQQRREILRQGLNALAPQYREVLDLFFLHDMKLQEIAAICKIPLGTVKSRLNHARRELKNTLARQGQRMEDLI</sequence>
<evidence type="ECO:0000256" key="4">
    <source>
        <dbReference type="ARBA" id="ARBA00023163"/>
    </source>
</evidence>
<protein>
    <submittedName>
        <fullName evidence="7">RNA polymerase sigma-70 factor (ECF subfamily)</fullName>
    </submittedName>
</protein>